<dbReference type="PANTHER" id="PTHR43071">
    <property type="entry name" value="2-AMINO-4-HYDROXY-6-HYDROXYMETHYLDIHYDROPTERIDINE PYROPHOSPHOKINASE"/>
    <property type="match status" value="1"/>
</dbReference>
<evidence type="ECO:0000256" key="8">
    <source>
        <dbReference type="ARBA" id="ARBA00022840"/>
    </source>
</evidence>
<dbReference type="Proteomes" id="UP000620874">
    <property type="component" value="Unassembled WGS sequence"/>
</dbReference>
<comment type="similarity">
    <text evidence="2">Belongs to the HPPK family.</text>
</comment>
<evidence type="ECO:0000256" key="11">
    <source>
        <dbReference type="ARBA" id="ARBA00029766"/>
    </source>
</evidence>
<reference evidence="14 15" key="1">
    <citation type="submission" date="2020-08" db="EMBL/GenBank/DDBJ databases">
        <title>A Genomic Blueprint of the Chicken Gut Microbiome.</title>
        <authorList>
            <person name="Gilroy R."/>
            <person name="Ravi A."/>
            <person name="Getino M."/>
            <person name="Pursley I."/>
            <person name="Horton D.L."/>
            <person name="Alikhan N.-F."/>
            <person name="Baker D."/>
            <person name="Gharbi K."/>
            <person name="Hall N."/>
            <person name="Watson M."/>
            <person name="Adriaenssens E.M."/>
            <person name="Foster-Nyarko E."/>
            <person name="Jarju S."/>
            <person name="Secka A."/>
            <person name="Antonio M."/>
            <person name="Oren A."/>
            <person name="Chaudhuri R."/>
            <person name="La Ragione R.M."/>
            <person name="Hildebrand F."/>
            <person name="Pallen M.J."/>
        </authorList>
    </citation>
    <scope>NUCLEOTIDE SEQUENCE [LARGE SCALE GENOMIC DNA]</scope>
    <source>
        <strain evidence="14 15">Sa1CVN1</strain>
    </source>
</reference>
<evidence type="ECO:0000256" key="9">
    <source>
        <dbReference type="ARBA" id="ARBA00022909"/>
    </source>
</evidence>
<dbReference type="SUPFAM" id="SSF55083">
    <property type="entry name" value="6-hydroxymethyl-7,8-dihydropterin pyrophosphokinase, HPPK"/>
    <property type="match status" value="1"/>
</dbReference>
<evidence type="ECO:0000256" key="4">
    <source>
        <dbReference type="ARBA" id="ARBA00016218"/>
    </source>
</evidence>
<keyword evidence="6" id="KW-0547">Nucleotide-binding</keyword>
<dbReference type="InterPro" id="IPR000550">
    <property type="entry name" value="Hppk"/>
</dbReference>
<keyword evidence="5" id="KW-0808">Transferase</keyword>
<feature type="domain" description="7,8-dihydro-6-hydroxymethylpterin-pyrophosphokinase" evidence="13">
    <location>
        <begin position="8"/>
        <end position="121"/>
    </location>
</feature>
<keyword evidence="7" id="KW-0418">Kinase</keyword>
<dbReference type="Pfam" id="PF01288">
    <property type="entry name" value="HPPK"/>
    <property type="match status" value="1"/>
</dbReference>
<comment type="pathway">
    <text evidence="1">Cofactor biosynthesis; tetrahydrofolate biosynthesis; 2-amino-4-hydroxy-6-hydroxymethyl-7,8-dihydropteridine diphosphate from 7,8-dihydroneopterin triphosphate: step 4/4.</text>
</comment>
<dbReference type="InterPro" id="IPR035907">
    <property type="entry name" value="Hppk_sf"/>
</dbReference>
<dbReference type="RefSeq" id="WP_191763068.1">
    <property type="nucleotide sequence ID" value="NZ_JACSPP010000007.1"/>
</dbReference>
<evidence type="ECO:0000256" key="1">
    <source>
        <dbReference type="ARBA" id="ARBA00005051"/>
    </source>
</evidence>
<evidence type="ECO:0000256" key="7">
    <source>
        <dbReference type="ARBA" id="ARBA00022777"/>
    </source>
</evidence>
<evidence type="ECO:0000256" key="10">
    <source>
        <dbReference type="ARBA" id="ARBA00029409"/>
    </source>
</evidence>
<evidence type="ECO:0000256" key="5">
    <source>
        <dbReference type="ARBA" id="ARBA00022679"/>
    </source>
</evidence>
<evidence type="ECO:0000256" key="2">
    <source>
        <dbReference type="ARBA" id="ARBA00005810"/>
    </source>
</evidence>
<dbReference type="PANTHER" id="PTHR43071:SF1">
    <property type="entry name" value="2-AMINO-4-HYDROXY-6-HYDROXYMETHYLDIHYDROPTERIDINE PYROPHOSPHOKINASE"/>
    <property type="match status" value="1"/>
</dbReference>
<organism evidence="14 15">
    <name type="scientific">Phocaeicola intestinalis</name>
    <dbReference type="NCBI Taxonomy" id="2762212"/>
    <lineage>
        <taxon>Bacteria</taxon>
        <taxon>Pseudomonadati</taxon>
        <taxon>Bacteroidota</taxon>
        <taxon>Bacteroidia</taxon>
        <taxon>Bacteroidales</taxon>
        <taxon>Bacteroidaceae</taxon>
        <taxon>Phocaeicola</taxon>
    </lineage>
</organism>
<dbReference type="EC" id="2.7.6.3" evidence="3"/>
<comment type="function">
    <text evidence="10">Catalyzes the transfer of pyrophosphate from adenosine triphosphate (ATP) to 6-hydroxymethyl-7,8-dihydropterin, an enzymatic step in folate biosynthesis pathway.</text>
</comment>
<accession>A0ABR8Y5X1</accession>
<dbReference type="Gene3D" id="3.30.70.560">
    <property type="entry name" value="7,8-Dihydro-6-hydroxymethylpterin-pyrophosphokinase HPPK"/>
    <property type="match status" value="1"/>
</dbReference>
<protein>
    <recommendedName>
        <fullName evidence="4">2-amino-4-hydroxy-6-hydroxymethyldihydropteridine pyrophosphokinase</fullName>
        <ecNumber evidence="3">2.7.6.3</ecNumber>
    </recommendedName>
    <alternativeName>
        <fullName evidence="11">6-hydroxymethyl-7,8-dihydropterin pyrophosphokinase</fullName>
    </alternativeName>
    <alternativeName>
        <fullName evidence="12">7,8-dihydro-6-hydroxymethylpterin-pyrophosphokinase</fullName>
    </alternativeName>
</protein>
<keyword evidence="8" id="KW-0067">ATP-binding</keyword>
<evidence type="ECO:0000259" key="13">
    <source>
        <dbReference type="Pfam" id="PF01288"/>
    </source>
</evidence>
<sequence>MKKMHQCVLCIGSNYHAEMHMNIAEKVLRHYFPCIRWGKTIQTAPEGSIHHAPYLNRAALFETTWDPDSLRSFFKDIEKACGRTPASKQTGVIPLDIDLLMIDGVVCKPADMQKKYVHLALHGLGI</sequence>
<evidence type="ECO:0000256" key="12">
    <source>
        <dbReference type="ARBA" id="ARBA00033413"/>
    </source>
</evidence>
<evidence type="ECO:0000256" key="3">
    <source>
        <dbReference type="ARBA" id="ARBA00013253"/>
    </source>
</evidence>
<evidence type="ECO:0000256" key="6">
    <source>
        <dbReference type="ARBA" id="ARBA00022741"/>
    </source>
</evidence>
<proteinExistence type="inferred from homology"/>
<evidence type="ECO:0000313" key="14">
    <source>
        <dbReference type="EMBL" id="MBD8039605.1"/>
    </source>
</evidence>
<keyword evidence="15" id="KW-1185">Reference proteome</keyword>
<evidence type="ECO:0000313" key="15">
    <source>
        <dbReference type="Proteomes" id="UP000620874"/>
    </source>
</evidence>
<dbReference type="EMBL" id="JACSPP010000007">
    <property type="protein sequence ID" value="MBD8039605.1"/>
    <property type="molecule type" value="Genomic_DNA"/>
</dbReference>
<name>A0ABR8Y5X1_9BACT</name>
<keyword evidence="9" id="KW-0289">Folate biosynthesis</keyword>
<gene>
    <name evidence="14" type="ORF">H9625_03940</name>
</gene>
<comment type="caution">
    <text evidence="14">The sequence shown here is derived from an EMBL/GenBank/DDBJ whole genome shotgun (WGS) entry which is preliminary data.</text>
</comment>